<feature type="region of interest" description="Disordered" evidence="1">
    <location>
        <begin position="392"/>
        <end position="480"/>
    </location>
</feature>
<dbReference type="GeneID" id="27320365"/>
<organism evidence="3 4">
    <name type="scientific">Exophiala mesophila</name>
    <name type="common">Black yeast-like fungus</name>
    <dbReference type="NCBI Taxonomy" id="212818"/>
    <lineage>
        <taxon>Eukaryota</taxon>
        <taxon>Fungi</taxon>
        <taxon>Dikarya</taxon>
        <taxon>Ascomycota</taxon>
        <taxon>Pezizomycotina</taxon>
        <taxon>Eurotiomycetes</taxon>
        <taxon>Chaetothyriomycetidae</taxon>
        <taxon>Chaetothyriales</taxon>
        <taxon>Herpotrichiellaceae</taxon>
        <taxon>Exophiala</taxon>
    </lineage>
</organism>
<sequence length="881" mass="95609">MAVDSDTIPAGSAGFGQKPNIVTQGSTPHSEVASIETGSDMSVNDASLSPKPSSRLSWKGGISNLLRRSGERHVTPQEVSRWSKTTTDSDISEPVKTASLIKDKGVLKKMMKNKPLGVSGPATDTSPADPAYDPVSETVGPFGDPLIIPASSTDGPEEPTSFYDDGSDESTVASPRSSIVQRASSVRVARPRIVQHCNDSGGSIGKLFAPDSTPIEEEPAMLVPTALSPSHQLRKLHTMNAETEKEIDDHIKVTSPGGRQDALDALEGKNPSFEDIANIAPEDAAIDRTEARDTIKNTVIEYPTSPETVTGTTTLPTPLGGFGSLRLHKRDRDANQVTTKSGNTPFVDGLRSNPVEVDKKLSRAISAPISQSGRRVTIRPSNLVIGRTATDSSTFRESIVSTPYPARQNSITEEDETSSQANQTSSGHGYRRARPLSDQTEVDSAEEKDDDLDISINEKPPIVPISTKPSIMPTTSRSDRFPSPVAPEILFLDLRLARHPSARVKVEVEVVDKTTFDDEQLFKLIQKTYNSKFHGLVRGLFSASKLSHASLAPSSSSSSPSSSPSIHGYSGSGYGYGYGHGDWHGQQPLTIDGADFIRHLLRPRLGHRRKVWLLWLRNQQHVHRGGRITASPRHRSRLSNDDSPADSTVSPVFSFMPSRDGGSIATSTNHNTQQHNAVHNHNENDGEVKPSVPHSNNSTTNLRNPAQAPAPGSSTQASNIAMPRMPFQTYPQRLKSTVSHSQPQTPNTASTWSNYEAVPPSRIHSHRHPHTHSHSVSHTTIDGIPTLYLHYTFCLWRVLLFLALTIIASLFTTTMWILFGLPGRGADQGDGEVVFEDKAYPLSWQRDAQGRVGTGLLLGFVVLALGCIAEGAWVWASWVLN</sequence>
<feature type="compositionally biased region" description="Polar residues" evidence="1">
    <location>
        <begin position="693"/>
        <end position="704"/>
    </location>
</feature>
<gene>
    <name evidence="3" type="ORF">PV10_02520</name>
</gene>
<feature type="region of interest" description="Disordered" evidence="1">
    <location>
        <begin position="624"/>
        <end position="718"/>
    </location>
</feature>
<dbReference type="AlphaFoldDB" id="A0A0D2A6X9"/>
<evidence type="ECO:0000313" key="4">
    <source>
        <dbReference type="Proteomes" id="UP000054302"/>
    </source>
</evidence>
<keyword evidence="4" id="KW-1185">Reference proteome</keyword>
<feature type="transmembrane region" description="Helical" evidence="2">
    <location>
        <begin position="855"/>
        <end position="876"/>
    </location>
</feature>
<feature type="compositionally biased region" description="Polar residues" evidence="1">
    <location>
        <begin position="169"/>
        <end position="184"/>
    </location>
</feature>
<feature type="compositionally biased region" description="Acidic residues" evidence="1">
    <location>
        <begin position="440"/>
        <end position="453"/>
    </location>
</feature>
<dbReference type="OMA" id="LYLHYTF"/>
<keyword evidence="2" id="KW-1133">Transmembrane helix</keyword>
<feature type="compositionally biased region" description="Polar residues" evidence="1">
    <location>
        <begin position="641"/>
        <end position="651"/>
    </location>
</feature>
<evidence type="ECO:0000256" key="2">
    <source>
        <dbReference type="SAM" id="Phobius"/>
    </source>
</evidence>
<reference evidence="3 4" key="1">
    <citation type="submission" date="2015-01" db="EMBL/GenBank/DDBJ databases">
        <title>The Genome Sequence of Exophiala mesophila CBS40295.</title>
        <authorList>
            <consortium name="The Broad Institute Genomics Platform"/>
            <person name="Cuomo C."/>
            <person name="de Hoog S."/>
            <person name="Gorbushina A."/>
            <person name="Stielow B."/>
            <person name="Teixiera M."/>
            <person name="Abouelleil A."/>
            <person name="Chapman S.B."/>
            <person name="Priest M."/>
            <person name="Young S.K."/>
            <person name="Wortman J."/>
            <person name="Nusbaum C."/>
            <person name="Birren B."/>
        </authorList>
    </citation>
    <scope>NUCLEOTIDE SEQUENCE [LARGE SCALE GENOMIC DNA]</scope>
    <source>
        <strain evidence="3 4">CBS 40295</strain>
    </source>
</reference>
<feature type="compositionally biased region" description="Polar residues" evidence="1">
    <location>
        <begin position="77"/>
        <end position="89"/>
    </location>
</feature>
<feature type="compositionally biased region" description="Polar residues" evidence="1">
    <location>
        <begin position="664"/>
        <end position="679"/>
    </location>
</feature>
<name>A0A0D2A6X9_EXOME</name>
<feature type="transmembrane region" description="Helical" evidence="2">
    <location>
        <begin position="795"/>
        <end position="819"/>
    </location>
</feature>
<feature type="compositionally biased region" description="Polar residues" evidence="1">
    <location>
        <begin position="392"/>
        <end position="411"/>
    </location>
</feature>
<feature type="compositionally biased region" description="Basic residues" evidence="1">
    <location>
        <begin position="624"/>
        <end position="637"/>
    </location>
</feature>
<feature type="compositionally biased region" description="Polar residues" evidence="1">
    <location>
        <begin position="36"/>
        <end position="56"/>
    </location>
</feature>
<dbReference type="Proteomes" id="UP000054302">
    <property type="component" value="Unassembled WGS sequence"/>
</dbReference>
<keyword evidence="2" id="KW-0812">Transmembrane</keyword>
<keyword evidence="2" id="KW-0472">Membrane</keyword>
<dbReference type="HOGENOM" id="CLU_341620_0_0_1"/>
<protein>
    <submittedName>
        <fullName evidence="3">Uncharacterized protein</fullName>
    </submittedName>
</protein>
<feature type="region of interest" description="Disordered" evidence="1">
    <location>
        <begin position="115"/>
        <end position="185"/>
    </location>
</feature>
<feature type="compositionally biased region" description="Polar residues" evidence="1">
    <location>
        <begin position="467"/>
        <end position="476"/>
    </location>
</feature>
<dbReference type="VEuPathDB" id="FungiDB:PV10_02520"/>
<feature type="compositionally biased region" description="Polar residues" evidence="1">
    <location>
        <begin position="418"/>
        <end position="427"/>
    </location>
</feature>
<dbReference type="STRING" id="212818.A0A0D2A6X9"/>
<feature type="compositionally biased region" description="Polar residues" evidence="1">
    <location>
        <begin position="20"/>
        <end position="29"/>
    </location>
</feature>
<dbReference type="OrthoDB" id="4157429at2759"/>
<proteinExistence type="predicted"/>
<feature type="region of interest" description="Disordered" evidence="1">
    <location>
        <begin position="1"/>
        <end position="96"/>
    </location>
</feature>
<dbReference type="RefSeq" id="XP_016226362.1">
    <property type="nucleotide sequence ID" value="XM_016366844.1"/>
</dbReference>
<accession>A0A0D2A6X9</accession>
<evidence type="ECO:0000256" key="1">
    <source>
        <dbReference type="SAM" id="MobiDB-lite"/>
    </source>
</evidence>
<dbReference type="EMBL" id="KN847521">
    <property type="protein sequence ID" value="KIV94788.1"/>
    <property type="molecule type" value="Genomic_DNA"/>
</dbReference>
<evidence type="ECO:0000313" key="3">
    <source>
        <dbReference type="EMBL" id="KIV94788.1"/>
    </source>
</evidence>